<dbReference type="Proteomes" id="UP000015105">
    <property type="component" value="Chromosome 5D"/>
</dbReference>
<protein>
    <recommendedName>
        <fullName evidence="5">Secreted protein</fullName>
    </recommendedName>
</protein>
<evidence type="ECO:0000256" key="1">
    <source>
        <dbReference type="SAM" id="MobiDB-lite"/>
    </source>
</evidence>
<reference evidence="3" key="5">
    <citation type="journal article" date="2021" name="G3 (Bethesda)">
        <title>Aegilops tauschii genome assembly Aet v5.0 features greater sequence contiguity and improved annotation.</title>
        <authorList>
            <person name="Wang L."/>
            <person name="Zhu T."/>
            <person name="Rodriguez J.C."/>
            <person name="Deal K.R."/>
            <person name="Dubcovsky J."/>
            <person name="McGuire P.E."/>
            <person name="Lux T."/>
            <person name="Spannagl M."/>
            <person name="Mayer K.F.X."/>
            <person name="Baldrich P."/>
            <person name="Meyers B.C."/>
            <person name="Huo N."/>
            <person name="Gu Y.Q."/>
            <person name="Zhou H."/>
            <person name="Devos K.M."/>
            <person name="Bennetzen J.L."/>
            <person name="Unver T."/>
            <person name="Budak H."/>
            <person name="Gulick P.J."/>
            <person name="Galiba G."/>
            <person name="Kalapos B."/>
            <person name="Nelson D.R."/>
            <person name="Li P."/>
            <person name="You F.M."/>
            <person name="Luo M.C."/>
            <person name="Dvorak J."/>
        </authorList>
    </citation>
    <scope>NUCLEOTIDE SEQUENCE [LARGE SCALE GENOMIC DNA]</scope>
    <source>
        <strain evidence="3">cv. AL8/78</strain>
    </source>
</reference>
<accession>A0A453LRW8</accession>
<dbReference type="EnsemblPlants" id="AET5Gv20892100.1">
    <property type="protein sequence ID" value="AET5Gv20892100.1"/>
    <property type="gene ID" value="AET5Gv20892100"/>
</dbReference>
<organism evidence="3 4">
    <name type="scientific">Aegilops tauschii subsp. strangulata</name>
    <name type="common">Goatgrass</name>
    <dbReference type="NCBI Taxonomy" id="200361"/>
    <lineage>
        <taxon>Eukaryota</taxon>
        <taxon>Viridiplantae</taxon>
        <taxon>Streptophyta</taxon>
        <taxon>Embryophyta</taxon>
        <taxon>Tracheophyta</taxon>
        <taxon>Spermatophyta</taxon>
        <taxon>Magnoliopsida</taxon>
        <taxon>Liliopsida</taxon>
        <taxon>Poales</taxon>
        <taxon>Poaceae</taxon>
        <taxon>BOP clade</taxon>
        <taxon>Pooideae</taxon>
        <taxon>Triticodae</taxon>
        <taxon>Triticeae</taxon>
        <taxon>Triticinae</taxon>
        <taxon>Aegilops</taxon>
    </lineage>
</organism>
<proteinExistence type="predicted"/>
<evidence type="ECO:0000313" key="4">
    <source>
        <dbReference type="Proteomes" id="UP000015105"/>
    </source>
</evidence>
<keyword evidence="2" id="KW-0732">Signal</keyword>
<reference evidence="4" key="1">
    <citation type="journal article" date="2014" name="Science">
        <title>Ancient hybridizations among the ancestral genomes of bread wheat.</title>
        <authorList>
            <consortium name="International Wheat Genome Sequencing Consortium,"/>
            <person name="Marcussen T."/>
            <person name="Sandve S.R."/>
            <person name="Heier L."/>
            <person name="Spannagl M."/>
            <person name="Pfeifer M."/>
            <person name="Jakobsen K.S."/>
            <person name="Wulff B.B."/>
            <person name="Steuernagel B."/>
            <person name="Mayer K.F."/>
            <person name="Olsen O.A."/>
        </authorList>
    </citation>
    <scope>NUCLEOTIDE SEQUENCE [LARGE SCALE GENOMIC DNA]</scope>
    <source>
        <strain evidence="4">cv. AL8/78</strain>
    </source>
</reference>
<name>A0A453LRW8_AEGTS</name>
<dbReference type="AlphaFoldDB" id="A0A453LRW8"/>
<reference evidence="3" key="3">
    <citation type="journal article" date="2017" name="Nature">
        <title>Genome sequence of the progenitor of the wheat D genome Aegilops tauschii.</title>
        <authorList>
            <person name="Luo M.C."/>
            <person name="Gu Y.Q."/>
            <person name="Puiu D."/>
            <person name="Wang H."/>
            <person name="Twardziok S.O."/>
            <person name="Deal K.R."/>
            <person name="Huo N."/>
            <person name="Zhu T."/>
            <person name="Wang L."/>
            <person name="Wang Y."/>
            <person name="McGuire P.E."/>
            <person name="Liu S."/>
            <person name="Long H."/>
            <person name="Ramasamy R.K."/>
            <person name="Rodriguez J.C."/>
            <person name="Van S.L."/>
            <person name="Yuan L."/>
            <person name="Wang Z."/>
            <person name="Xia Z."/>
            <person name="Xiao L."/>
            <person name="Anderson O.D."/>
            <person name="Ouyang S."/>
            <person name="Liang Y."/>
            <person name="Zimin A.V."/>
            <person name="Pertea G."/>
            <person name="Qi P."/>
            <person name="Bennetzen J.L."/>
            <person name="Dai X."/>
            <person name="Dawson M.W."/>
            <person name="Muller H.G."/>
            <person name="Kugler K."/>
            <person name="Rivarola-Duarte L."/>
            <person name="Spannagl M."/>
            <person name="Mayer K.F.X."/>
            <person name="Lu F.H."/>
            <person name="Bevan M.W."/>
            <person name="Leroy P."/>
            <person name="Li P."/>
            <person name="You F.M."/>
            <person name="Sun Q."/>
            <person name="Liu Z."/>
            <person name="Lyons E."/>
            <person name="Wicker T."/>
            <person name="Salzberg S.L."/>
            <person name="Devos K.M."/>
            <person name="Dvorak J."/>
        </authorList>
    </citation>
    <scope>NUCLEOTIDE SEQUENCE [LARGE SCALE GENOMIC DNA]</scope>
    <source>
        <strain evidence="3">cv. AL8/78</strain>
    </source>
</reference>
<dbReference type="Gramene" id="AET5Gv20892100.1">
    <property type="protein sequence ID" value="AET5Gv20892100.1"/>
    <property type="gene ID" value="AET5Gv20892100"/>
</dbReference>
<keyword evidence="4" id="KW-1185">Reference proteome</keyword>
<evidence type="ECO:0000313" key="3">
    <source>
        <dbReference type="EnsemblPlants" id="AET5Gv20892100.1"/>
    </source>
</evidence>
<feature type="chain" id="PRO_5019508970" description="Secreted protein" evidence="2">
    <location>
        <begin position="26"/>
        <end position="83"/>
    </location>
</feature>
<sequence length="83" mass="9277">MVVAVLISVLQVLLFLARPRTTVMGDVPETTIYRRMGQYRTCPACSCCVWHRPSTSPTMAPCTRGSPGELTTTTNGPRRRHVW</sequence>
<feature type="signal peptide" evidence="2">
    <location>
        <begin position="1"/>
        <end position="25"/>
    </location>
</feature>
<reference evidence="4" key="2">
    <citation type="journal article" date="2017" name="Nat. Plants">
        <title>The Aegilops tauschii genome reveals multiple impacts of transposons.</title>
        <authorList>
            <person name="Zhao G."/>
            <person name="Zou C."/>
            <person name="Li K."/>
            <person name="Wang K."/>
            <person name="Li T."/>
            <person name="Gao L."/>
            <person name="Zhang X."/>
            <person name="Wang H."/>
            <person name="Yang Z."/>
            <person name="Liu X."/>
            <person name="Jiang W."/>
            <person name="Mao L."/>
            <person name="Kong X."/>
            <person name="Jiao Y."/>
            <person name="Jia J."/>
        </authorList>
    </citation>
    <scope>NUCLEOTIDE SEQUENCE [LARGE SCALE GENOMIC DNA]</scope>
    <source>
        <strain evidence="4">cv. AL8/78</strain>
    </source>
</reference>
<evidence type="ECO:0000256" key="2">
    <source>
        <dbReference type="SAM" id="SignalP"/>
    </source>
</evidence>
<evidence type="ECO:0008006" key="5">
    <source>
        <dbReference type="Google" id="ProtNLM"/>
    </source>
</evidence>
<reference evidence="3" key="4">
    <citation type="submission" date="2019-03" db="UniProtKB">
        <authorList>
            <consortium name="EnsemblPlants"/>
        </authorList>
    </citation>
    <scope>IDENTIFICATION</scope>
</reference>
<dbReference type="STRING" id="200361.A0A453LRW8"/>
<feature type="region of interest" description="Disordered" evidence="1">
    <location>
        <begin position="57"/>
        <end position="83"/>
    </location>
</feature>